<dbReference type="InterPro" id="IPR000217">
    <property type="entry name" value="Tubulin"/>
</dbReference>
<dbReference type="GO" id="GO:0005525">
    <property type="term" value="F:GTP binding"/>
    <property type="evidence" value="ECO:0007669"/>
    <property type="project" value="UniProtKB-KW"/>
</dbReference>
<evidence type="ECO:0000313" key="7">
    <source>
        <dbReference type="Proteomes" id="UP000245207"/>
    </source>
</evidence>
<organism evidence="6 7">
    <name type="scientific">Artemisia annua</name>
    <name type="common">Sweet wormwood</name>
    <dbReference type="NCBI Taxonomy" id="35608"/>
    <lineage>
        <taxon>Eukaryota</taxon>
        <taxon>Viridiplantae</taxon>
        <taxon>Streptophyta</taxon>
        <taxon>Embryophyta</taxon>
        <taxon>Tracheophyta</taxon>
        <taxon>Spermatophyta</taxon>
        <taxon>Magnoliopsida</taxon>
        <taxon>eudicotyledons</taxon>
        <taxon>Gunneridae</taxon>
        <taxon>Pentapetalae</taxon>
        <taxon>asterids</taxon>
        <taxon>campanulids</taxon>
        <taxon>Asterales</taxon>
        <taxon>Asteraceae</taxon>
        <taxon>Asteroideae</taxon>
        <taxon>Anthemideae</taxon>
        <taxon>Artemisiinae</taxon>
        <taxon>Artemisia</taxon>
    </lineage>
</organism>
<dbReference type="AlphaFoldDB" id="A0A2U1QLC6"/>
<dbReference type="InterPro" id="IPR036525">
    <property type="entry name" value="Tubulin/FtsZ_GTPase_sf"/>
</dbReference>
<dbReference type="STRING" id="35608.A0A2U1QLC6"/>
<dbReference type="Proteomes" id="UP000245207">
    <property type="component" value="Unassembled WGS sequence"/>
</dbReference>
<evidence type="ECO:0000256" key="3">
    <source>
        <dbReference type="ARBA" id="ARBA00022741"/>
    </source>
</evidence>
<comment type="similarity">
    <text evidence="1">Belongs to the tubulin family.</text>
</comment>
<evidence type="ECO:0000256" key="1">
    <source>
        <dbReference type="ARBA" id="ARBA00009636"/>
    </source>
</evidence>
<dbReference type="GO" id="GO:0007017">
    <property type="term" value="P:microtubule-based process"/>
    <property type="evidence" value="ECO:0007669"/>
    <property type="project" value="InterPro"/>
</dbReference>
<evidence type="ECO:0000256" key="2">
    <source>
        <dbReference type="ARBA" id="ARBA00022701"/>
    </source>
</evidence>
<dbReference type="SUPFAM" id="SSF52490">
    <property type="entry name" value="Tubulin nucleotide-binding domain-like"/>
    <property type="match status" value="1"/>
</dbReference>
<proteinExistence type="inferred from homology"/>
<feature type="region of interest" description="Disordered" evidence="5">
    <location>
        <begin position="658"/>
        <end position="703"/>
    </location>
</feature>
<reference evidence="6 7" key="1">
    <citation type="journal article" date="2018" name="Mol. Plant">
        <title>The genome of Artemisia annua provides insight into the evolution of Asteraceae family and artemisinin biosynthesis.</title>
        <authorList>
            <person name="Shen Q."/>
            <person name="Zhang L."/>
            <person name="Liao Z."/>
            <person name="Wang S."/>
            <person name="Yan T."/>
            <person name="Shi P."/>
            <person name="Liu M."/>
            <person name="Fu X."/>
            <person name="Pan Q."/>
            <person name="Wang Y."/>
            <person name="Lv Z."/>
            <person name="Lu X."/>
            <person name="Zhang F."/>
            <person name="Jiang W."/>
            <person name="Ma Y."/>
            <person name="Chen M."/>
            <person name="Hao X."/>
            <person name="Li L."/>
            <person name="Tang Y."/>
            <person name="Lv G."/>
            <person name="Zhou Y."/>
            <person name="Sun X."/>
            <person name="Brodelius P.E."/>
            <person name="Rose J.K.C."/>
            <person name="Tang K."/>
        </authorList>
    </citation>
    <scope>NUCLEOTIDE SEQUENCE [LARGE SCALE GENOMIC DNA]</scope>
    <source>
        <strain evidence="7">cv. Huhao1</strain>
        <tissue evidence="6">Leaf</tissue>
    </source>
</reference>
<dbReference type="PANTHER" id="PTHR11588">
    <property type="entry name" value="TUBULIN"/>
    <property type="match status" value="1"/>
</dbReference>
<evidence type="ECO:0000256" key="4">
    <source>
        <dbReference type="ARBA" id="ARBA00023134"/>
    </source>
</evidence>
<name>A0A2U1QLC6_ARTAN</name>
<feature type="region of interest" description="Disordered" evidence="5">
    <location>
        <begin position="1"/>
        <end position="44"/>
    </location>
</feature>
<accession>A0A2U1QLC6</accession>
<dbReference type="Gene3D" id="1.10.287.10">
    <property type="entry name" value="S15/NS1, RNA-binding"/>
    <property type="match status" value="1"/>
</dbReference>
<keyword evidence="4" id="KW-0342">GTP-binding</keyword>
<keyword evidence="7" id="KW-1185">Reference proteome</keyword>
<gene>
    <name evidence="6" type="ORF">CTI12_AA008570</name>
</gene>
<keyword evidence="3" id="KW-0547">Nucleotide-binding</keyword>
<protein>
    <submittedName>
        <fullName evidence="6">Uncharacterized protein</fullName>
    </submittedName>
</protein>
<evidence type="ECO:0000313" key="6">
    <source>
        <dbReference type="EMBL" id="PWA98810.1"/>
    </source>
</evidence>
<dbReference type="Gene3D" id="3.40.50.1440">
    <property type="entry name" value="Tubulin/FtsZ, GTPase domain"/>
    <property type="match status" value="1"/>
</dbReference>
<dbReference type="GO" id="GO:0005874">
    <property type="term" value="C:microtubule"/>
    <property type="evidence" value="ECO:0007669"/>
    <property type="project" value="UniProtKB-KW"/>
</dbReference>
<dbReference type="EMBL" id="PKPP01000048">
    <property type="protein sequence ID" value="PWA98810.1"/>
    <property type="molecule type" value="Genomic_DNA"/>
</dbReference>
<evidence type="ECO:0000256" key="5">
    <source>
        <dbReference type="SAM" id="MobiDB-lite"/>
    </source>
</evidence>
<comment type="caution">
    <text evidence="6">The sequence shown here is derived from an EMBL/GenBank/DDBJ whole genome shotgun (WGS) entry which is preliminary data.</text>
</comment>
<sequence length="1123" mass="127336">MDPPMMMNGGGGGGSRSVVDTSNNKSNGGGGNSKKIKQMGNSNMDRRRRIVYVKPIDESKRRQFIEEQFAKDEEIRRFIEEQKALAPYWDNYFDTVDLSHLGSKVGVSYQNSKKLRKLIRQATALKKRLEAHMKNHHTNKDSKKLLESLGHVIRIVTSYYETTRDLPFDWIKKSFLPAHLRGSKLSYPDAESDNLPVGSEPEVTCVSRQAEVTNPEFVNEKIRSIEADHPIVSVVGNFAITAFNKACNKHVKKDEHENLHDFEFMECKYVKAYHIYHFYVIIEAIEEGISGTYLAEVACSSFNGASMLCKFVLTDYEPSDLYKEKLSRLAKLEASLKDPQRIVAMSERYRLKYRHDKIWEGLIAKRGEHTKFHFPPDCKRRTDPVYWSDPEDDCCTGMILRSEGTTCSGYDYYNPYCDGIRYVLDVLRELLVFKNLDASSWDMFRCSNLHFLVWQKLEASQASTSKKIFSHSHIWSHGRQLGKCSIYPFGRLDKDDGLKAVEIEGGKHHMLIVQSPMGTSLLLVRPLPHGSHTDAIVKHEFNTPMQLLISCRLNMITLQDQIGTHPQTVVAPILYVKNSRPALSITRAGKATVKAEDVPKDTVEAVAETIKTKSTTLKISEEGKSLMSREHFMKKLRVPVDIANQLSLPRNGQKKTLLPVLDQPKPQPTNKTYPTEGGHNGVVGKVVSGNGSGSKSRRGIGTDEERVVKKEVPRWFEMKDKGDDGVGVIMEMNKVNKTWKHQMKEMIAMNLLENVEEGTVSPPFAADDLEYQVSLSFLNQLDYAHRGKEWQTSCKNVRKRRIHPICVVGIADSASTPETADRQMTTTASAYQGEPYATDVNSQGMSQLELDDEVQEDLKRATGEFVLDVTLDVLGNGIFSTRDAQDQRNTAMVLKQMSDMRNKASRRVPTLALSGARLALICPKKAHIYEVVAVIQPEMLQRKQSFFCDTKICDFGLAHVTSETDFKTEDNRRIPLSFYPRLELTLLAIASYEGIWWYLLDEAFFSVEVAALVPFHGRSKTLTVVRKLMGDKDVAGCIIHSQDIKECEEQWEAIDFDILLLWNLNHFPKNNEIYDCIELRNKWAKGHYTEGAELIDSVLDVVRKEVENCHSLQGWAGAIARSH</sequence>
<keyword evidence="2" id="KW-0493">Microtubule</keyword>